<name>A0A2K3M4I3_TRIPR</name>
<sequence length="298" mass="34110">MVGVVGGMNNLSTLHLTECEEIECIFDSTYDFKEDDLIPRLVELHLNCMDNLTELCHGPPLQVLHYFEKLELLDIVCCQKLHIIFPRDCKLQNLKILSLSSCRTDEVLFSESVAQSLQQLEQLKIHDCSELKHIIATSGSETGGCNTSEEIISVPLNSHSLMTNLRDVDIFDCRNLESIFPICYVEGLTQLHKLQIEFAPKLEYVFGECDHECLSSHQNQNDVMLPHLEVLKLSWLHNLVGMCPENCQAKWPSQSLRILDITGCPKLAIPWFNLKVGYDQRQHHLNEVSTHIEIFSFY</sequence>
<feature type="domain" description="Disease resistance protein At4g27190-like leucine-rich repeats" evidence="2">
    <location>
        <begin position="149"/>
        <end position="268"/>
    </location>
</feature>
<gene>
    <name evidence="3" type="ORF">L195_g041734</name>
</gene>
<dbReference type="InterPro" id="IPR032675">
    <property type="entry name" value="LRR_dom_sf"/>
</dbReference>
<dbReference type="Pfam" id="PF23247">
    <property type="entry name" value="LRR_RPS2"/>
    <property type="match status" value="2"/>
</dbReference>
<dbReference type="SUPFAM" id="SSF52047">
    <property type="entry name" value="RNI-like"/>
    <property type="match status" value="1"/>
</dbReference>
<organism evidence="3 4">
    <name type="scientific">Trifolium pratense</name>
    <name type="common">Red clover</name>
    <dbReference type="NCBI Taxonomy" id="57577"/>
    <lineage>
        <taxon>Eukaryota</taxon>
        <taxon>Viridiplantae</taxon>
        <taxon>Streptophyta</taxon>
        <taxon>Embryophyta</taxon>
        <taxon>Tracheophyta</taxon>
        <taxon>Spermatophyta</taxon>
        <taxon>Magnoliopsida</taxon>
        <taxon>eudicotyledons</taxon>
        <taxon>Gunneridae</taxon>
        <taxon>Pentapetalae</taxon>
        <taxon>rosids</taxon>
        <taxon>fabids</taxon>
        <taxon>Fabales</taxon>
        <taxon>Fabaceae</taxon>
        <taxon>Papilionoideae</taxon>
        <taxon>50 kb inversion clade</taxon>
        <taxon>NPAAA clade</taxon>
        <taxon>Hologalegina</taxon>
        <taxon>IRL clade</taxon>
        <taxon>Trifolieae</taxon>
        <taxon>Trifolium</taxon>
    </lineage>
</organism>
<dbReference type="PANTHER" id="PTHR33463:SF183">
    <property type="entry name" value="NB-ARC DOMAIN DISEASE RESISTANCE PROTEIN"/>
    <property type="match status" value="1"/>
</dbReference>
<protein>
    <submittedName>
        <fullName evidence="3">Putative CC-NBS-LRR resistance protein</fullName>
    </submittedName>
</protein>
<dbReference type="InterPro" id="IPR050905">
    <property type="entry name" value="Plant_NBS-LRR"/>
</dbReference>
<proteinExistence type="predicted"/>
<comment type="caution">
    <text evidence="3">The sequence shown here is derived from an EMBL/GenBank/DDBJ whole genome shotgun (WGS) entry which is preliminary data.</text>
</comment>
<dbReference type="AlphaFoldDB" id="A0A2K3M4I3"/>
<evidence type="ECO:0000313" key="4">
    <source>
        <dbReference type="Proteomes" id="UP000236291"/>
    </source>
</evidence>
<evidence type="ECO:0000256" key="1">
    <source>
        <dbReference type="ARBA" id="ARBA00022821"/>
    </source>
</evidence>
<dbReference type="PANTHER" id="PTHR33463">
    <property type="entry name" value="NB-ARC DOMAIN-CONTAINING PROTEIN-RELATED"/>
    <property type="match status" value="1"/>
</dbReference>
<reference evidence="3 4" key="2">
    <citation type="journal article" date="2017" name="Front. Plant Sci.">
        <title>Gene Classification and Mining of Molecular Markers Useful in Red Clover (Trifolium pratense) Breeding.</title>
        <authorList>
            <person name="Istvanek J."/>
            <person name="Dluhosova J."/>
            <person name="Dluhos P."/>
            <person name="Patkova L."/>
            <person name="Nedelnik J."/>
            <person name="Repkova J."/>
        </authorList>
    </citation>
    <scope>NUCLEOTIDE SEQUENCE [LARGE SCALE GENOMIC DNA]</scope>
    <source>
        <strain evidence="4">cv. Tatra</strain>
        <tissue evidence="3">Young leaves</tissue>
    </source>
</reference>
<dbReference type="ExpressionAtlas" id="A0A2K3M4I3">
    <property type="expression patterns" value="baseline"/>
</dbReference>
<evidence type="ECO:0000313" key="3">
    <source>
        <dbReference type="EMBL" id="PNX85663.1"/>
    </source>
</evidence>
<evidence type="ECO:0000259" key="2">
    <source>
        <dbReference type="Pfam" id="PF23247"/>
    </source>
</evidence>
<feature type="domain" description="Disease resistance protein At4g27190-like leucine-rich repeats" evidence="2">
    <location>
        <begin position="5"/>
        <end position="102"/>
    </location>
</feature>
<dbReference type="EMBL" id="ASHM01049310">
    <property type="protein sequence ID" value="PNX85663.1"/>
    <property type="molecule type" value="Genomic_DNA"/>
</dbReference>
<dbReference type="Proteomes" id="UP000236291">
    <property type="component" value="Unassembled WGS sequence"/>
</dbReference>
<reference evidence="3 4" key="1">
    <citation type="journal article" date="2014" name="Am. J. Bot.">
        <title>Genome assembly and annotation for red clover (Trifolium pratense; Fabaceae).</title>
        <authorList>
            <person name="Istvanek J."/>
            <person name="Jaros M."/>
            <person name="Krenek A."/>
            <person name="Repkova J."/>
        </authorList>
    </citation>
    <scope>NUCLEOTIDE SEQUENCE [LARGE SCALE GENOMIC DNA]</scope>
    <source>
        <strain evidence="4">cv. Tatra</strain>
        <tissue evidence="3">Young leaves</tissue>
    </source>
</reference>
<accession>A0A2K3M4I3</accession>
<dbReference type="InterPro" id="IPR057135">
    <property type="entry name" value="At4g27190-like_LRR"/>
</dbReference>
<keyword evidence="1" id="KW-0611">Plant defense</keyword>
<dbReference type="Gene3D" id="3.80.10.10">
    <property type="entry name" value="Ribonuclease Inhibitor"/>
    <property type="match status" value="2"/>
</dbReference>